<proteinExistence type="predicted"/>
<evidence type="ECO:0000313" key="2">
    <source>
        <dbReference type="Proteomes" id="UP000015480"/>
    </source>
</evidence>
<evidence type="ECO:0000313" key="1">
    <source>
        <dbReference type="EMBL" id="AGT07260.1"/>
    </source>
</evidence>
<sequence length="315" mass="34808">MRILIALLTLCLIGAALFLVLRPKADARPRDTGEDVQALYQHKRDIPPGPRKLVQLGHSLVGRDMPAMLSQLAGEGHDYRLQLGWGTSLREHFEPDLKINGFEQENATPFSRDAHQALASGDYDAFVMTEMVTLKDAIRYHDSRSYAAKWAAEAVAGNPEIEVFLYESWHALDAGPDWLARLPEDLQAMWVPNLLWPAARAAKKPVWLIPAGQVMARVVTEAEATPEGIAELRTRRDLFAISPDGKPDPIHLNDLGNYLVALTHYAVIYGKSPVGLPHALQRADGSPATAPSPELAQRMQELVWEVVRATPLTGL</sequence>
<protein>
    <submittedName>
        <fullName evidence="1">Uncharacterized protein</fullName>
    </submittedName>
</protein>
<dbReference type="KEGG" id="pami:JCM7686_0149"/>
<dbReference type="Gene3D" id="3.40.50.1110">
    <property type="entry name" value="SGNH hydrolase"/>
    <property type="match status" value="1"/>
</dbReference>
<dbReference type="PATRIC" id="fig|1367847.3.peg.88"/>
<reference evidence="1 2" key="1">
    <citation type="journal article" date="2014" name="BMC Genomics">
        <title>Architecture and functions of a multipartite genome of the methylotrophic bacterium Paracoccus aminophilus JCM 7686, containing primary and secondary chromids.</title>
        <authorList>
            <person name="Dziewit L."/>
            <person name="Czarnecki J."/>
            <person name="Wibberg D."/>
            <person name="Radlinska M."/>
            <person name="Mrozek P."/>
            <person name="Szymczak M."/>
            <person name="Schluter A."/>
            <person name="Puhler A."/>
            <person name="Bartosik D."/>
        </authorList>
    </citation>
    <scope>NUCLEOTIDE SEQUENCE [LARGE SCALE GENOMIC DNA]</scope>
    <source>
        <strain evidence="1">JCM 7686</strain>
    </source>
</reference>
<dbReference type="OrthoDB" id="8883291at2"/>
<organism evidence="1 2">
    <name type="scientific">Paracoccus aminophilus JCM 7686</name>
    <dbReference type="NCBI Taxonomy" id="1367847"/>
    <lineage>
        <taxon>Bacteria</taxon>
        <taxon>Pseudomonadati</taxon>
        <taxon>Pseudomonadota</taxon>
        <taxon>Alphaproteobacteria</taxon>
        <taxon>Rhodobacterales</taxon>
        <taxon>Paracoccaceae</taxon>
        <taxon>Paracoccus</taxon>
    </lineage>
</organism>
<gene>
    <name evidence="1" type="ORF">JCM7686_0149</name>
</gene>
<dbReference type="STRING" id="1367847.JCM7686_0149"/>
<keyword evidence="2" id="KW-1185">Reference proteome</keyword>
<dbReference type="AlphaFoldDB" id="S5XV83"/>
<dbReference type="GO" id="GO:0016788">
    <property type="term" value="F:hydrolase activity, acting on ester bonds"/>
    <property type="evidence" value="ECO:0007669"/>
    <property type="project" value="UniProtKB-ARBA"/>
</dbReference>
<dbReference type="eggNOG" id="ENOG502Z7PJ">
    <property type="taxonomic scope" value="Bacteria"/>
</dbReference>
<dbReference type="RefSeq" id="WP_020948900.1">
    <property type="nucleotide sequence ID" value="NC_022041.1"/>
</dbReference>
<dbReference type="Proteomes" id="UP000015480">
    <property type="component" value="Chromosome"/>
</dbReference>
<dbReference type="HOGENOM" id="CLU_893956_0_0_5"/>
<accession>S5XV83</accession>
<name>S5XV83_PARAH</name>
<dbReference type="InterPro" id="IPR036514">
    <property type="entry name" value="SGNH_hydro_sf"/>
</dbReference>
<dbReference type="EMBL" id="CP006650">
    <property type="protein sequence ID" value="AGT07260.1"/>
    <property type="molecule type" value="Genomic_DNA"/>
</dbReference>